<gene>
    <name evidence="5" type="primary">gtf1_2</name>
    <name evidence="5" type="ORF">AMURIS_01646</name>
</gene>
<protein>
    <submittedName>
        <fullName evidence="5">Glycosyltransferase Gtf1</fullName>
        <ecNumber evidence="5">2.4.1.-</ecNumber>
    </submittedName>
</protein>
<proteinExistence type="predicted"/>
<evidence type="ECO:0000259" key="3">
    <source>
        <dbReference type="Pfam" id="PF00534"/>
    </source>
</evidence>
<evidence type="ECO:0000313" key="6">
    <source>
        <dbReference type="Proteomes" id="UP000236311"/>
    </source>
</evidence>
<keyword evidence="2 5" id="KW-0808">Transferase</keyword>
<dbReference type="EC" id="2.4.1.-" evidence="5"/>
<dbReference type="PANTHER" id="PTHR12526:SF629">
    <property type="entry name" value="TEICHURONIC ACID BIOSYNTHESIS GLYCOSYLTRANSFERASE TUAH-RELATED"/>
    <property type="match status" value="1"/>
</dbReference>
<keyword evidence="1 5" id="KW-0328">Glycosyltransferase</keyword>
<evidence type="ECO:0000256" key="2">
    <source>
        <dbReference type="ARBA" id="ARBA00022679"/>
    </source>
</evidence>
<keyword evidence="6" id="KW-1185">Reference proteome</keyword>
<dbReference type="InterPro" id="IPR001296">
    <property type="entry name" value="Glyco_trans_1"/>
</dbReference>
<feature type="domain" description="Glycosyl transferase family 1" evidence="3">
    <location>
        <begin position="314"/>
        <end position="471"/>
    </location>
</feature>
<dbReference type="Pfam" id="PF22145">
    <property type="entry name" value="GtfA_EBD"/>
    <property type="match status" value="1"/>
</dbReference>
<evidence type="ECO:0000256" key="1">
    <source>
        <dbReference type="ARBA" id="ARBA00022676"/>
    </source>
</evidence>
<feature type="domain" description="GtfA extended beta-sheet meander" evidence="4">
    <location>
        <begin position="95"/>
        <end position="189"/>
    </location>
</feature>
<dbReference type="InterPro" id="IPR054396">
    <property type="entry name" value="GtfA_EBD"/>
</dbReference>
<dbReference type="PANTHER" id="PTHR12526">
    <property type="entry name" value="GLYCOSYLTRANSFERASE"/>
    <property type="match status" value="1"/>
</dbReference>
<dbReference type="Proteomes" id="UP000236311">
    <property type="component" value="Unassembled WGS sequence"/>
</dbReference>
<dbReference type="SUPFAM" id="SSF53756">
    <property type="entry name" value="UDP-Glycosyltransferase/glycogen phosphorylase"/>
    <property type="match status" value="1"/>
</dbReference>
<accession>A0A2K4ZEP0</accession>
<name>A0A2K4ZEP0_9FIRM</name>
<sequence>MIYNFHHFYYWLKGGVETGQAYRAKIFRNLGLEAKFVFATTFPYNNIWKETEYLGFSDSETMWLYGFFTDCKNSAKAYTLEQLENTFDESTYDFSREGAIVKYRFPRTNSYYVVYMLDEGSEGIHRVEIVTQGRLIQKDFYTYCKIYSEYYVPQDNQPHLCLRRFYHENGAVAYEELIEGDVILYKFPDRILYSREELVGYMMSRLNLTEDDVVLIDGEPGMIERSAFILNAAPARVGLIIHADHYIDYDEDHIRWYGIYEYAFSHAEKIDFFITNTDAQSELLREQFRKYKGTEPRILTIPVVALDKLRLPERPRKKHALISAGRLAKEKRMNWVIEAVVAARAQIPDLTLDIYGEGGDKEKLQNLIEELNCGDYVRLCGFHKLDEVYQKYDAYISASYVETFGVTLLEAAGAGLPIVGFDIRYGAQVFIDEGENGYKAPWGDIGGLTRGIVRLFREADIESFRQHSYEKAKEYLREEVEKKWKDLLCPTK</sequence>
<evidence type="ECO:0000259" key="4">
    <source>
        <dbReference type="Pfam" id="PF22145"/>
    </source>
</evidence>
<dbReference type="Pfam" id="PF00534">
    <property type="entry name" value="Glycos_transf_1"/>
    <property type="match status" value="1"/>
</dbReference>
<organism evidence="5 6">
    <name type="scientific">Acetatifactor muris</name>
    <dbReference type="NCBI Taxonomy" id="879566"/>
    <lineage>
        <taxon>Bacteria</taxon>
        <taxon>Bacillati</taxon>
        <taxon>Bacillota</taxon>
        <taxon>Clostridia</taxon>
        <taxon>Lachnospirales</taxon>
        <taxon>Lachnospiraceae</taxon>
        <taxon>Acetatifactor</taxon>
    </lineage>
</organism>
<dbReference type="Gene3D" id="3.40.50.2000">
    <property type="entry name" value="Glycogen Phosphorylase B"/>
    <property type="match status" value="2"/>
</dbReference>
<dbReference type="EMBL" id="OFSM01000007">
    <property type="protein sequence ID" value="SOY28931.1"/>
    <property type="molecule type" value="Genomic_DNA"/>
</dbReference>
<reference evidence="5 6" key="1">
    <citation type="submission" date="2018-01" db="EMBL/GenBank/DDBJ databases">
        <authorList>
            <person name="Gaut B.S."/>
            <person name="Morton B.R."/>
            <person name="Clegg M.T."/>
            <person name="Duvall M.R."/>
        </authorList>
    </citation>
    <scope>NUCLEOTIDE SEQUENCE [LARGE SCALE GENOMIC DNA]</scope>
    <source>
        <strain evidence="5">GP69</strain>
    </source>
</reference>
<dbReference type="OrthoDB" id="9765175at2"/>
<dbReference type="RefSeq" id="WP_103238996.1">
    <property type="nucleotide sequence ID" value="NZ_JANJZD010000014.1"/>
</dbReference>
<dbReference type="AlphaFoldDB" id="A0A2K4ZEP0"/>
<evidence type="ECO:0000313" key="5">
    <source>
        <dbReference type="EMBL" id="SOY28931.1"/>
    </source>
</evidence>
<dbReference type="GO" id="GO:0016757">
    <property type="term" value="F:glycosyltransferase activity"/>
    <property type="evidence" value="ECO:0007669"/>
    <property type="project" value="UniProtKB-KW"/>
</dbReference>